<dbReference type="CDD" id="cd03801">
    <property type="entry name" value="GT4_PimA-like"/>
    <property type="match status" value="1"/>
</dbReference>
<sequence length="412" mass="44876">MRRWGDPPPLFRATSAVADFAPCRHCTRPSRTSIHDHRRAETAAPRPLASNGKVGYRRAMRTRIFIPPLPRMSGGLAVLYRMASHLHQAGHDVALVPRDTAPCLDEAARELPVIQWDAIDLSPGDLWLVPEGWVNALAPGLRAGARNVVYVQNWAYLLSALPSGVQWPQLDVSFMAVSDPVAWFTRETTGREAVVLRPGIDTTMFHPARPDDTDACPPRDRIRVCWMPRKNKALAIQIRAILEARLSLAPPCGSAGPLPVEWVEIHGLRQPEVAAALRSAHIFLATGFPEGCPLPPLEAMASGVLVAGFAGMGGWDYMRQAMPGGYLPWYPLREVPWGGNGLCAADADVTGAAFALEHAIRMIAAADPRVDTLRQAGLHTAAAYDLAAQRDALLTLWARAAEGDLFHAARRP</sequence>
<evidence type="ECO:0000313" key="2">
    <source>
        <dbReference type="Proteomes" id="UP000009173"/>
    </source>
</evidence>
<organism evidence="1 2">
    <name type="scientific">Nitratidesulfovibrio vulgaris (strain DP4)</name>
    <name type="common">Desulfovibrio vulgaris</name>
    <dbReference type="NCBI Taxonomy" id="391774"/>
    <lineage>
        <taxon>Bacteria</taxon>
        <taxon>Pseudomonadati</taxon>
        <taxon>Thermodesulfobacteriota</taxon>
        <taxon>Desulfovibrionia</taxon>
        <taxon>Desulfovibrionales</taxon>
        <taxon>Desulfovibrionaceae</taxon>
        <taxon>Nitratidesulfovibrio</taxon>
    </lineage>
</organism>
<accession>A0A0H3A3Z3</accession>
<evidence type="ECO:0000313" key="1">
    <source>
        <dbReference type="EMBL" id="ABM27210.1"/>
    </source>
</evidence>
<dbReference type="EMBL" id="CP000527">
    <property type="protein sequence ID" value="ABM27210.1"/>
    <property type="molecule type" value="Genomic_DNA"/>
</dbReference>
<dbReference type="KEGG" id="dvl:Dvul_0186"/>
<dbReference type="AlphaFoldDB" id="A0A0H3A3Z3"/>
<name>A0A0H3A3Z3_NITV4</name>
<dbReference type="Proteomes" id="UP000009173">
    <property type="component" value="Chromosome"/>
</dbReference>
<dbReference type="SUPFAM" id="SSF53756">
    <property type="entry name" value="UDP-Glycosyltransferase/glycogen phosphorylase"/>
    <property type="match status" value="1"/>
</dbReference>
<proteinExistence type="predicted"/>
<dbReference type="HOGENOM" id="CLU_841253_0_0_7"/>
<protein>
    <submittedName>
        <fullName evidence="1">Uncharacterized protein</fullName>
    </submittedName>
</protein>
<gene>
    <name evidence="1" type="ordered locus">Dvul_0186</name>
</gene>
<reference evidence="2" key="1">
    <citation type="journal article" date="2009" name="Environ. Microbiol.">
        <title>Contribution of mobile genetic elements to Desulfovibrio vulgaris genome plasticity.</title>
        <authorList>
            <person name="Walker C.B."/>
            <person name="Stolyar S."/>
            <person name="Chivian D."/>
            <person name="Pinel N."/>
            <person name="Gabster J.A."/>
            <person name="Dehal P.S."/>
            <person name="He Z."/>
            <person name="Yang Z.K."/>
            <person name="Yen H.C."/>
            <person name="Zhou J."/>
            <person name="Wall J.D."/>
            <person name="Hazen T.C."/>
            <person name="Arkin A.P."/>
            <person name="Stahl D.A."/>
        </authorList>
    </citation>
    <scope>NUCLEOTIDE SEQUENCE [LARGE SCALE GENOMIC DNA]</scope>
    <source>
        <strain evidence="2">DP4</strain>
    </source>
</reference>
<dbReference type="Gene3D" id="3.40.50.2000">
    <property type="entry name" value="Glycogen Phosphorylase B"/>
    <property type="match status" value="1"/>
</dbReference>